<dbReference type="RefSeq" id="XP_056069431.1">
    <property type="nucleotide sequence ID" value="XM_056217875.1"/>
</dbReference>
<evidence type="ECO:0000313" key="3">
    <source>
        <dbReference type="Proteomes" id="UP001140513"/>
    </source>
</evidence>
<sequence length="505" mass="57243">MRRDLTEDRRKELAERFPGVMVKEAPVPQAPKRQAAPEYPVKKPSGLRTAVFELDKDATTKDDALEVNIRKQFPWATIAPSVDVTTGPRKLDDVEILLQDLATFTADYPPDGVFDVDIPHTPMWKQVPLTQRFRFAYARAIQVGRCGEVRQPATRCGHCKIHNFTCKVFRNDFIERAASTVGINLSKRCQHCRLLGKRCDLQPRSRSIFPTAGNNLGFTESTGVARGNSMGLSTEATVASTRPSRQPSLADGTSKERLPSVSHPLSGKFNRRGDVVDLGRQLGLTLQQPDVLWSIYDGWDRTGEIRAKPDHMDLQDYYIYLVDLNIMARTIGNRKLEFVTLLKFQVTIFEQQDLPEIDKSVIRAFKHLPVDAPLCRWIVIVFSYDWDLVKGGDYNKFVEKNVDLDPLALSKFLYGVAYIRDPYTKGGIEAVLQRFYEVHDHSPGSAEDIQCMFARRACENIMEESEHLENKSKSAQNKSKKRALDECSGSKNRKKLKRNGQQHGT</sequence>
<dbReference type="AlphaFoldDB" id="A0A9W8XH09"/>
<proteinExistence type="predicted"/>
<protein>
    <submittedName>
        <fullName evidence="2">Uncharacterized protein</fullName>
    </submittedName>
</protein>
<organism evidence="2 3">
    <name type="scientific">Didymosphaeria variabile</name>
    <dbReference type="NCBI Taxonomy" id="1932322"/>
    <lineage>
        <taxon>Eukaryota</taxon>
        <taxon>Fungi</taxon>
        <taxon>Dikarya</taxon>
        <taxon>Ascomycota</taxon>
        <taxon>Pezizomycotina</taxon>
        <taxon>Dothideomycetes</taxon>
        <taxon>Pleosporomycetidae</taxon>
        <taxon>Pleosporales</taxon>
        <taxon>Massarineae</taxon>
        <taxon>Didymosphaeriaceae</taxon>
        <taxon>Didymosphaeria</taxon>
    </lineage>
</organism>
<dbReference type="Proteomes" id="UP001140513">
    <property type="component" value="Unassembled WGS sequence"/>
</dbReference>
<feature type="region of interest" description="Disordered" evidence="1">
    <location>
        <begin position="16"/>
        <end position="41"/>
    </location>
</feature>
<dbReference type="EMBL" id="JAPEUX010000006">
    <property type="protein sequence ID" value="KAJ4350501.1"/>
    <property type="molecule type" value="Genomic_DNA"/>
</dbReference>
<feature type="region of interest" description="Disordered" evidence="1">
    <location>
        <begin position="465"/>
        <end position="505"/>
    </location>
</feature>
<reference evidence="2" key="1">
    <citation type="submission" date="2022-10" db="EMBL/GenBank/DDBJ databases">
        <title>Tapping the CABI collections for fungal endophytes: first genome assemblies for Collariella, Neodidymelliopsis, Ascochyta clinopodiicola, Didymella pomorum, Didymosphaeria variabile, Neocosmospora piperis and Neocucurbitaria cava.</title>
        <authorList>
            <person name="Hill R."/>
        </authorList>
    </citation>
    <scope>NUCLEOTIDE SEQUENCE</scope>
    <source>
        <strain evidence="2">IMI 356815</strain>
    </source>
</reference>
<name>A0A9W8XH09_9PLEO</name>
<feature type="region of interest" description="Disordered" evidence="1">
    <location>
        <begin position="232"/>
        <end position="263"/>
    </location>
</feature>
<dbReference type="OrthoDB" id="3674086at2759"/>
<feature type="compositionally biased region" description="Polar residues" evidence="1">
    <location>
        <begin position="232"/>
        <end position="247"/>
    </location>
</feature>
<comment type="caution">
    <text evidence="2">The sequence shown here is derived from an EMBL/GenBank/DDBJ whole genome shotgun (WGS) entry which is preliminary data.</text>
</comment>
<dbReference type="GeneID" id="80912652"/>
<evidence type="ECO:0000256" key="1">
    <source>
        <dbReference type="SAM" id="MobiDB-lite"/>
    </source>
</evidence>
<accession>A0A9W8XH09</accession>
<feature type="compositionally biased region" description="Basic residues" evidence="1">
    <location>
        <begin position="491"/>
        <end position="505"/>
    </location>
</feature>
<gene>
    <name evidence="2" type="ORF">N0V89_009122</name>
</gene>
<keyword evidence="3" id="KW-1185">Reference proteome</keyword>
<evidence type="ECO:0000313" key="2">
    <source>
        <dbReference type="EMBL" id="KAJ4350501.1"/>
    </source>
</evidence>